<keyword evidence="3" id="KW-1185">Reference proteome</keyword>
<comment type="caution">
    <text evidence="2">The sequence shown here is derived from an EMBL/GenBank/DDBJ whole genome shotgun (WGS) entry which is preliminary data.</text>
</comment>
<dbReference type="VEuPathDB" id="MicrosporidiaDB:AAJ76_1200076013"/>
<evidence type="ECO:0000313" key="2">
    <source>
        <dbReference type="EMBL" id="KKO75806.1"/>
    </source>
</evidence>
<keyword evidence="2" id="KW-0687">Ribonucleoprotein</keyword>
<dbReference type="RefSeq" id="XP_024331548.1">
    <property type="nucleotide sequence ID" value="XM_024473886.1"/>
</dbReference>
<name>A0A0F9WEJ4_9MICR</name>
<protein>
    <submittedName>
        <fullName evidence="2">Ribosomal protein l10-like protein</fullName>
    </submittedName>
</protein>
<sequence length="182" mass="21508">MRGKIQKMQKETKMKFLDKIPSFLDKHKYLILVENTDLGSALLNKMREELENSDIMFVKKKMLSKKYNIVNAKNFFLVFTDLEGIEKLKKYQYETFLEVNDVSPENVIICKGEVKNKELAELIPTINEKNISILEDDYVVCRKNEALTDVQVRILKCLKKKLKKEFIKILHVYETIEIKENK</sequence>
<keyword evidence="2" id="KW-0689">Ribosomal protein</keyword>
<dbReference type="Proteomes" id="UP000034350">
    <property type="component" value="Unassembled WGS sequence"/>
</dbReference>
<organism evidence="2 3">
    <name type="scientific">Vairimorpha ceranae</name>
    <dbReference type="NCBI Taxonomy" id="40302"/>
    <lineage>
        <taxon>Eukaryota</taxon>
        <taxon>Fungi</taxon>
        <taxon>Fungi incertae sedis</taxon>
        <taxon>Microsporidia</taxon>
        <taxon>Nosematidae</taxon>
        <taxon>Vairimorpha</taxon>
    </lineage>
</organism>
<dbReference type="GO" id="GO:0005840">
    <property type="term" value="C:ribosome"/>
    <property type="evidence" value="ECO:0007669"/>
    <property type="project" value="UniProtKB-KW"/>
</dbReference>
<comment type="similarity">
    <text evidence="1">Belongs to the universal ribosomal protein uL10 family.</text>
</comment>
<dbReference type="AlphaFoldDB" id="A0A0F9WEJ4"/>
<dbReference type="InterPro" id="IPR043141">
    <property type="entry name" value="Ribosomal_uL10-like_sf"/>
</dbReference>
<gene>
    <name evidence="2" type="ORF">AAJ76_1200076013</name>
</gene>
<evidence type="ECO:0000313" key="3">
    <source>
        <dbReference type="Proteomes" id="UP000034350"/>
    </source>
</evidence>
<dbReference type="EMBL" id="JPQZ01000012">
    <property type="protein sequence ID" value="KKO75806.1"/>
    <property type="molecule type" value="Genomic_DNA"/>
</dbReference>
<dbReference type="InterPro" id="IPR001790">
    <property type="entry name" value="Ribosomal_uL10"/>
</dbReference>
<accession>A0A0F9WEJ4</accession>
<proteinExistence type="inferred from homology"/>
<dbReference type="Gene3D" id="3.30.70.1730">
    <property type="match status" value="1"/>
</dbReference>
<dbReference type="Pfam" id="PF00466">
    <property type="entry name" value="Ribosomal_L10"/>
    <property type="match status" value="1"/>
</dbReference>
<reference evidence="2 3" key="1">
    <citation type="journal article" date="2015" name="Environ. Microbiol.">
        <title>Genome analyses suggest the presence of polyploidy and recent human-driven expansions in eight global populations of the honeybee pathogen Nosema ceranae.</title>
        <authorList>
            <person name="Pelin A."/>
            <person name="Selman M."/>
            <person name="Aris-Brosou S."/>
            <person name="Farinelli L."/>
            <person name="Corradi N."/>
        </authorList>
    </citation>
    <scope>NUCLEOTIDE SEQUENCE [LARGE SCALE GENOMIC DNA]</scope>
    <source>
        <strain evidence="2 3">PA08 1199</strain>
    </source>
</reference>
<dbReference type="VEuPathDB" id="MicrosporidiaDB:NCER_100662"/>
<dbReference type="OrthoDB" id="10262308at2759"/>
<dbReference type="OMA" id="DIRPMER"/>
<evidence type="ECO:0000256" key="1">
    <source>
        <dbReference type="ARBA" id="ARBA00008889"/>
    </source>
</evidence>
<dbReference type="GeneID" id="36318784"/>